<dbReference type="Pfam" id="PF08357">
    <property type="entry name" value="SEFIR"/>
    <property type="match status" value="1"/>
</dbReference>
<dbReference type="PANTHER" id="PTHR15583:SF23">
    <property type="entry name" value="INTERLEUKIN-17 RECEPTOR D-LIKE"/>
    <property type="match status" value="1"/>
</dbReference>
<feature type="domain" description="SEFIR" evidence="11">
    <location>
        <begin position="435"/>
        <end position="590"/>
    </location>
</feature>
<dbReference type="GO" id="GO:0016020">
    <property type="term" value="C:membrane"/>
    <property type="evidence" value="ECO:0007669"/>
    <property type="project" value="UniProtKB-SubCell"/>
</dbReference>
<evidence type="ECO:0000256" key="8">
    <source>
        <dbReference type="ARBA" id="ARBA00069308"/>
    </source>
</evidence>
<proteinExistence type="predicted"/>
<dbReference type="InterPro" id="IPR039465">
    <property type="entry name" value="IL-17_rcpt-like"/>
</dbReference>
<evidence type="ECO:0000256" key="1">
    <source>
        <dbReference type="ARBA" id="ARBA00004479"/>
    </source>
</evidence>
<dbReference type="Gene3D" id="3.40.50.11530">
    <property type="match status" value="1"/>
</dbReference>
<dbReference type="InParanoid" id="C3YAT4"/>
<dbReference type="AlphaFoldDB" id="C3YAT4"/>
<evidence type="ECO:0000256" key="2">
    <source>
        <dbReference type="ARBA" id="ARBA00022692"/>
    </source>
</evidence>
<comment type="subcellular location">
    <subcellularLocation>
        <location evidence="1">Membrane</location>
        <topology evidence="1">Single-pass type I membrane protein</topology>
    </subcellularLocation>
</comment>
<evidence type="ECO:0000256" key="6">
    <source>
        <dbReference type="ARBA" id="ARBA00023170"/>
    </source>
</evidence>
<dbReference type="STRING" id="7739.C3YAT4"/>
<keyword evidence="5 10" id="KW-0472">Membrane</keyword>
<protein>
    <recommendedName>
        <fullName evidence="8">Interleukin-17 receptor D</fullName>
    </recommendedName>
</protein>
<keyword evidence="6" id="KW-0675">Receptor</keyword>
<reference evidence="12" key="1">
    <citation type="journal article" date="2008" name="Nature">
        <title>The amphioxus genome and the evolution of the chordate karyotype.</title>
        <authorList>
            <consortium name="US DOE Joint Genome Institute (JGI-PGF)"/>
            <person name="Putnam N.H."/>
            <person name="Butts T."/>
            <person name="Ferrier D.E.K."/>
            <person name="Furlong R.F."/>
            <person name="Hellsten U."/>
            <person name="Kawashima T."/>
            <person name="Robinson-Rechavi M."/>
            <person name="Shoguchi E."/>
            <person name="Terry A."/>
            <person name="Yu J.-K."/>
            <person name="Benito-Gutierrez E.L."/>
            <person name="Dubchak I."/>
            <person name="Garcia-Fernandez J."/>
            <person name="Gibson-Brown J.J."/>
            <person name="Grigoriev I.V."/>
            <person name="Horton A.C."/>
            <person name="de Jong P.J."/>
            <person name="Jurka J."/>
            <person name="Kapitonov V.V."/>
            <person name="Kohara Y."/>
            <person name="Kuroki Y."/>
            <person name="Lindquist E."/>
            <person name="Lucas S."/>
            <person name="Osoegawa K."/>
            <person name="Pennacchio L.A."/>
            <person name="Salamov A.A."/>
            <person name="Satou Y."/>
            <person name="Sauka-Spengler T."/>
            <person name="Schmutz J."/>
            <person name="Shin-I T."/>
            <person name="Toyoda A."/>
            <person name="Bronner-Fraser M."/>
            <person name="Fujiyama A."/>
            <person name="Holland L.Z."/>
            <person name="Holland P.W.H."/>
            <person name="Satoh N."/>
            <person name="Rokhsar D.S."/>
        </authorList>
    </citation>
    <scope>NUCLEOTIDE SEQUENCE [LARGE SCALE GENOMIC DNA]</scope>
    <source>
        <strain evidence="12">S238N-H82</strain>
        <tissue evidence="12">Testes</tissue>
    </source>
</reference>
<dbReference type="EMBL" id="GG666495">
    <property type="protein sequence ID" value="EEN62535.1"/>
    <property type="molecule type" value="Genomic_DNA"/>
</dbReference>
<sequence>EFLQEFLQEAFFLQEFLQEAFFLQEFLQEAFFLQECCRHSCRNSCRRKLLRLFLLLLSPSRRVSDCVSLLVGNLVETESAEIGRPEELQVTHKSLEGEQTDGVRISWKPSNLGLAYLQGFQLTLQGGRGDFSRSRCVQLHLTQDNLTSQQKLMEEYHYDGFQNLVLEAEYLVAVQPLPLPKVSELQQDRVSTFTFHARECDYLLNKSLQECMEEWLPQTVKVNSSYSSAKVTFDLAPERYKFGSYFVHFGRPPHNYLEVDTWEPENTTSYIVQQPFDANATSLTYDLENLDPSAPYTVQISSNQQGAPRSTPVVFSVQHKPDPRGPTLSTPVIVAMACLGVLDPRGPTLSTPVIVAMACLGVLGLWAFAGLAAVLIYRRYRRRKNEYREFEDEEDGPGESMSLGGEGGQQQGGVRTGQRNNGEKSKDLLSPDYDCPKVLILYSPADCDAHTNTVNQFASFLHESCRCHVFLDSWYVGEGDLHVQAEWTIKHLTDCDYVIVVCSTGLKYHLQRQRHNSSSTTAVDPQPNEMFLYAVNMAAERLRHDRAVANGRPCRFVTAYFEYTYESDIPGSLELAPKFKVMSEFHLLFCHLHGLEVNCRKYSRLIKDLEQEGHLQTETGQSLDSAIKATRKYFTDNPDWFAQKCAESAQRSAGQGSTPPGQRLESTVQGETPAGEGSSPQTTVDIHSPEIHRNGSHKKVANVPKDATDGNPVVMEMQPYPSQHPPKKKTDAELIEEEEDQALVDSELNLDGIARPAQRWHTKLAPSYLHMNPDDSHMFPLSVATLPAPVPLLKTHPARTASLPPNYRLLGASPGLMSVELKPIADAKRLGDNSFLFRLDSGVDLTYHSGSSGDEANTPTDTTC</sequence>
<feature type="region of interest" description="Disordered" evidence="9">
    <location>
        <begin position="388"/>
        <end position="429"/>
    </location>
</feature>
<evidence type="ECO:0000259" key="11">
    <source>
        <dbReference type="PROSITE" id="PS51534"/>
    </source>
</evidence>
<accession>C3YAT4</accession>
<evidence type="ECO:0000313" key="12">
    <source>
        <dbReference type="EMBL" id="EEN62535.1"/>
    </source>
</evidence>
<evidence type="ECO:0000256" key="10">
    <source>
        <dbReference type="SAM" id="Phobius"/>
    </source>
</evidence>
<evidence type="ECO:0000256" key="3">
    <source>
        <dbReference type="ARBA" id="ARBA00022729"/>
    </source>
</evidence>
<dbReference type="PANTHER" id="PTHR15583">
    <property type="entry name" value="INTERLEUKIN-17 RECEPTOR"/>
    <property type="match status" value="1"/>
</dbReference>
<organism>
    <name type="scientific">Branchiostoma floridae</name>
    <name type="common">Florida lancelet</name>
    <name type="synonym">Amphioxus</name>
    <dbReference type="NCBI Taxonomy" id="7739"/>
    <lineage>
        <taxon>Eukaryota</taxon>
        <taxon>Metazoa</taxon>
        <taxon>Chordata</taxon>
        <taxon>Cephalochordata</taxon>
        <taxon>Leptocardii</taxon>
        <taxon>Amphioxiformes</taxon>
        <taxon>Branchiostomatidae</taxon>
        <taxon>Branchiostoma</taxon>
    </lineage>
</organism>
<keyword evidence="4 10" id="KW-1133">Transmembrane helix</keyword>
<evidence type="ECO:0000256" key="4">
    <source>
        <dbReference type="ARBA" id="ARBA00022989"/>
    </source>
</evidence>
<dbReference type="FunCoup" id="C3YAT4">
    <property type="interactions" value="122"/>
</dbReference>
<dbReference type="PROSITE" id="PS51534">
    <property type="entry name" value="SEFIR"/>
    <property type="match status" value="1"/>
</dbReference>
<feature type="transmembrane region" description="Helical" evidence="10">
    <location>
        <begin position="353"/>
        <end position="377"/>
    </location>
</feature>
<name>C3YAT4_BRAFL</name>
<evidence type="ECO:0000256" key="9">
    <source>
        <dbReference type="SAM" id="MobiDB-lite"/>
    </source>
</evidence>
<keyword evidence="3" id="KW-0732">Signal</keyword>
<keyword evidence="7" id="KW-0325">Glycoprotein</keyword>
<dbReference type="InterPro" id="IPR031951">
    <property type="entry name" value="IL17R_D_N"/>
</dbReference>
<dbReference type="Pfam" id="PF16742">
    <property type="entry name" value="IL17R_D_N"/>
    <property type="match status" value="1"/>
</dbReference>
<evidence type="ECO:0000256" key="7">
    <source>
        <dbReference type="ARBA" id="ARBA00023180"/>
    </source>
</evidence>
<feature type="compositionally biased region" description="Polar residues" evidence="9">
    <location>
        <begin position="649"/>
        <end position="670"/>
    </location>
</feature>
<dbReference type="FunFam" id="3.40.50.11530:FF:000003">
    <property type="entry name" value="Interleukin-17 receptor D"/>
    <property type="match status" value="1"/>
</dbReference>
<dbReference type="eggNOG" id="ENOG502QT8M">
    <property type="taxonomic scope" value="Eukaryota"/>
</dbReference>
<gene>
    <name evidence="12" type="ORF">BRAFLDRAFT_102559</name>
</gene>
<dbReference type="GO" id="GO:0030368">
    <property type="term" value="F:interleukin-17 receptor activity"/>
    <property type="evidence" value="ECO:0007669"/>
    <property type="project" value="InterPro"/>
</dbReference>
<evidence type="ECO:0000256" key="5">
    <source>
        <dbReference type="ARBA" id="ARBA00023136"/>
    </source>
</evidence>
<feature type="region of interest" description="Disordered" evidence="9">
    <location>
        <begin position="646"/>
        <end position="710"/>
    </location>
</feature>
<keyword evidence="2 10" id="KW-0812">Transmembrane</keyword>
<dbReference type="InterPro" id="IPR013568">
    <property type="entry name" value="SEFIR_dom"/>
</dbReference>
<feature type="non-terminal residue" evidence="12">
    <location>
        <position position="1"/>
    </location>
</feature>
<feature type="compositionally biased region" description="Gly residues" evidence="9">
    <location>
        <begin position="404"/>
        <end position="415"/>
    </location>
</feature>